<dbReference type="PANTHER" id="PTHR12411">
    <property type="entry name" value="CYSTEINE PROTEASE FAMILY C1-RELATED"/>
    <property type="match status" value="1"/>
</dbReference>
<name>A0AAF3JAD1_9BILA</name>
<evidence type="ECO:0000313" key="4">
    <source>
        <dbReference type="Proteomes" id="UP000887575"/>
    </source>
</evidence>
<feature type="compositionally biased region" description="Acidic residues" evidence="2">
    <location>
        <begin position="415"/>
        <end position="430"/>
    </location>
</feature>
<keyword evidence="4" id="KW-1185">Reference proteome</keyword>
<dbReference type="Gene3D" id="3.90.70.10">
    <property type="entry name" value="Cysteine proteinases"/>
    <property type="match status" value="1"/>
</dbReference>
<dbReference type="GO" id="GO:0006508">
    <property type="term" value="P:proteolysis"/>
    <property type="evidence" value="ECO:0007669"/>
    <property type="project" value="InterPro"/>
</dbReference>
<feature type="region of interest" description="Disordered" evidence="2">
    <location>
        <begin position="390"/>
        <end position="430"/>
    </location>
</feature>
<dbReference type="AlphaFoldDB" id="A0AAF3JAD1"/>
<dbReference type="InterPro" id="IPR039417">
    <property type="entry name" value="Peptidase_C1A_papain-like"/>
</dbReference>
<evidence type="ECO:0000313" key="5">
    <source>
        <dbReference type="WBParaSite" id="MBELARI_LOCUS6321"/>
    </source>
</evidence>
<feature type="domain" description="Peptidase C1A papain C-terminal" evidence="3">
    <location>
        <begin position="166"/>
        <end position="384"/>
    </location>
</feature>
<evidence type="ECO:0000256" key="1">
    <source>
        <dbReference type="ARBA" id="ARBA00008455"/>
    </source>
</evidence>
<evidence type="ECO:0000256" key="2">
    <source>
        <dbReference type="SAM" id="MobiDB-lite"/>
    </source>
</evidence>
<dbReference type="CDD" id="cd02248">
    <property type="entry name" value="Peptidase_C1A"/>
    <property type="match status" value="1"/>
</dbReference>
<dbReference type="InterPro" id="IPR038765">
    <property type="entry name" value="Papain-like_cys_pep_sf"/>
</dbReference>
<dbReference type="InterPro" id="IPR013128">
    <property type="entry name" value="Peptidase_C1A"/>
</dbReference>
<dbReference type="Proteomes" id="UP000887575">
    <property type="component" value="Unassembled WGS sequence"/>
</dbReference>
<evidence type="ECO:0000259" key="3">
    <source>
        <dbReference type="SMART" id="SM00645"/>
    </source>
</evidence>
<dbReference type="PRINTS" id="PR00705">
    <property type="entry name" value="PAPAIN"/>
</dbReference>
<dbReference type="GO" id="GO:0008234">
    <property type="term" value="F:cysteine-type peptidase activity"/>
    <property type="evidence" value="ECO:0007669"/>
    <property type="project" value="InterPro"/>
</dbReference>
<dbReference type="PROSITE" id="PS00639">
    <property type="entry name" value="THIOL_PROTEASE_HIS"/>
    <property type="match status" value="1"/>
</dbReference>
<reference evidence="5" key="1">
    <citation type="submission" date="2024-02" db="UniProtKB">
        <authorList>
            <consortium name="WormBaseParasite"/>
        </authorList>
    </citation>
    <scope>IDENTIFICATION</scope>
</reference>
<dbReference type="InterPro" id="IPR025660">
    <property type="entry name" value="Pept_his_AS"/>
</dbReference>
<protein>
    <recommendedName>
        <fullName evidence="3">Peptidase C1A papain C-terminal domain-containing protein</fullName>
    </recommendedName>
</protein>
<dbReference type="WBParaSite" id="MBELARI_LOCUS6321">
    <property type="protein sequence ID" value="MBELARI_LOCUS6321"/>
    <property type="gene ID" value="MBELARI_LOCUS6321"/>
</dbReference>
<organism evidence="4 5">
    <name type="scientific">Mesorhabditis belari</name>
    <dbReference type="NCBI Taxonomy" id="2138241"/>
    <lineage>
        <taxon>Eukaryota</taxon>
        <taxon>Metazoa</taxon>
        <taxon>Ecdysozoa</taxon>
        <taxon>Nematoda</taxon>
        <taxon>Chromadorea</taxon>
        <taxon>Rhabditida</taxon>
        <taxon>Rhabditina</taxon>
        <taxon>Rhabditomorpha</taxon>
        <taxon>Rhabditoidea</taxon>
        <taxon>Rhabditidae</taxon>
        <taxon>Mesorhabditinae</taxon>
        <taxon>Mesorhabditis</taxon>
    </lineage>
</organism>
<accession>A0AAF3JAD1</accession>
<dbReference type="SMART" id="SM00645">
    <property type="entry name" value="Pept_C1"/>
    <property type="match status" value="1"/>
</dbReference>
<dbReference type="SUPFAM" id="SSF54001">
    <property type="entry name" value="Cysteine proteinases"/>
    <property type="match status" value="1"/>
</dbReference>
<dbReference type="InterPro" id="IPR000668">
    <property type="entry name" value="Peptidase_C1A_C"/>
</dbReference>
<proteinExistence type="inferred from homology"/>
<comment type="similarity">
    <text evidence="1">Belongs to the peptidase C1 family.</text>
</comment>
<dbReference type="Pfam" id="PF00112">
    <property type="entry name" value="Peptidase_C1"/>
    <property type="match status" value="1"/>
</dbReference>
<sequence length="430" mass="49709">MESDARPFFDGRATLKVDKCRSGMAIQRKVDNRKGRFKDFRKVPKQIRDELGDDVHDFENFGIRFRKNWDERKLAVRAKRFKLNNQRLKRRKAEFAKRIGRKRAMFKLGQHPYMHLDDNEFKGMLEPLDLKPERQHFFKQMRRGGRRNRQRNRQRIKREDNTVTELPKEFSWVEKGMTTDVRTQSTCSSCWTFATSAVVETAYAVKNGGEKLDLSEQQLNCVYSQSICKSGWPEGGLNYAKSHGLVYEADVPYDIDNNNGSCLEAKPQVKVKEFYSLIPFDMNEVKTEVMNSGPVAFGMYLTEDFPMYGTGVYTEPCSPDKTVLGGHAMVIVGWGEELNAETNETVPYWVVRNSWGDGWGEDGHIRIQAGVDLCKMESRYLWSAELTDDKVEDRQEDNVADPENEKDDLAVEIPLNEEDEEVDDEETTTV</sequence>